<dbReference type="Gene3D" id="3.40.50.300">
    <property type="entry name" value="P-loop containing nucleotide triphosphate hydrolases"/>
    <property type="match status" value="1"/>
</dbReference>
<sequence>MHTQGHATRTSTEKLLSGDYIKNEKRVIFIADLGYGKTTFTQHVVHRWLQNDDDVVLIFLRLKDVSDHMSLDNIVMQMLPEDCDLTKLDFERILAKSKCLVLLDGLDELSMSTKDEIVTGDKFTAKEKYQFFGTDDEGESLTIGKLISTSSNINYPHLRVWVTSRDVDDMKSPFTPPYVKVKFLGFSDHQLRKYIHKTCRYYSQLSGHTSSDFLKGETMVEVHDETKVSFRGTKIKDKEESSGERYTDVISRYQSIDKKVENYLSSNDIISDFQTTPLLLMMIIHIVTANITNTISSLRDINITKLSTLIRAIITCLESRYTQKRNDPSLQAKMPELEAMLGQTAIDNGEKLKSFQLEDWKTLIGSENVETALSIGLLRYSKQVGDSDKNLQQLAYTSYTGVTFYHPLIQEYLVGQHFPADKNGLKVLKELIEKNLDNETSRTLQFMCGADHSHTDYIFEHLLETRKWNNFIDCIHETANEDKMKRALLKLKQSAKKLGKNPSIQVNYLNRNYHKDAVTSFCRFCRQHKIEIKSLTFQEDCPISVLVGLKLPILERVELCLMDISREKDFTSVLEWFSKQEITKVFQFVKCQLPEKLSDQAKDACRKYEVSSAKVFRRDKRSQKAISVQTFSFEKGKWRREYFPKKQ</sequence>
<keyword evidence="3" id="KW-1185">Reference proteome</keyword>
<comment type="caution">
    <text evidence="2">The sequence shown here is derived from an EMBL/GenBank/DDBJ whole genome shotgun (WGS) entry which is preliminary data.</text>
</comment>
<evidence type="ECO:0000259" key="1">
    <source>
        <dbReference type="Pfam" id="PF05729"/>
    </source>
</evidence>
<dbReference type="SUPFAM" id="SSF52540">
    <property type="entry name" value="P-loop containing nucleoside triphosphate hydrolases"/>
    <property type="match status" value="1"/>
</dbReference>
<feature type="domain" description="NACHT" evidence="1">
    <location>
        <begin position="32"/>
        <end position="198"/>
    </location>
</feature>
<evidence type="ECO:0000313" key="3">
    <source>
        <dbReference type="Proteomes" id="UP001152320"/>
    </source>
</evidence>
<evidence type="ECO:0000313" key="2">
    <source>
        <dbReference type="EMBL" id="KAJ8035472.1"/>
    </source>
</evidence>
<organism evidence="2 3">
    <name type="scientific">Holothuria leucospilota</name>
    <name type="common">Black long sea cucumber</name>
    <name type="synonym">Mertensiothuria leucospilota</name>
    <dbReference type="NCBI Taxonomy" id="206669"/>
    <lineage>
        <taxon>Eukaryota</taxon>
        <taxon>Metazoa</taxon>
        <taxon>Echinodermata</taxon>
        <taxon>Eleutherozoa</taxon>
        <taxon>Echinozoa</taxon>
        <taxon>Holothuroidea</taxon>
        <taxon>Aspidochirotacea</taxon>
        <taxon>Aspidochirotida</taxon>
        <taxon>Holothuriidae</taxon>
        <taxon>Holothuria</taxon>
    </lineage>
</organism>
<reference evidence="2" key="1">
    <citation type="submission" date="2021-10" db="EMBL/GenBank/DDBJ databases">
        <title>Tropical sea cucumber genome reveals ecological adaptation and Cuvierian tubules defense mechanism.</title>
        <authorList>
            <person name="Chen T."/>
        </authorList>
    </citation>
    <scope>NUCLEOTIDE SEQUENCE</scope>
    <source>
        <strain evidence="2">Nanhai2018</strain>
        <tissue evidence="2">Muscle</tissue>
    </source>
</reference>
<dbReference type="Proteomes" id="UP001152320">
    <property type="component" value="Chromosome 10"/>
</dbReference>
<dbReference type="OrthoDB" id="6161424at2759"/>
<dbReference type="AlphaFoldDB" id="A0A9Q1H4T3"/>
<proteinExistence type="predicted"/>
<gene>
    <name evidence="2" type="ORF">HOLleu_22715</name>
</gene>
<accession>A0A9Q1H4T3</accession>
<dbReference type="Pfam" id="PF05729">
    <property type="entry name" value="NACHT"/>
    <property type="match status" value="1"/>
</dbReference>
<dbReference type="EMBL" id="JAIZAY010000010">
    <property type="protein sequence ID" value="KAJ8035472.1"/>
    <property type="molecule type" value="Genomic_DNA"/>
</dbReference>
<name>A0A9Q1H4T3_HOLLE</name>
<dbReference type="InterPro" id="IPR007111">
    <property type="entry name" value="NACHT_NTPase"/>
</dbReference>
<dbReference type="PANTHER" id="PTHR46312">
    <property type="entry name" value="NACHT DOMAIN-CONTAINING PROTEIN"/>
    <property type="match status" value="1"/>
</dbReference>
<dbReference type="PANTHER" id="PTHR46312:SF2">
    <property type="entry name" value="NUCLEOTIDE-BINDING OLIGOMERIZATION DOMAIN-CONTAINING PROTEIN 2-LIKE"/>
    <property type="match status" value="1"/>
</dbReference>
<protein>
    <recommendedName>
        <fullName evidence="1">NACHT domain-containing protein</fullName>
    </recommendedName>
</protein>
<dbReference type="InterPro" id="IPR027417">
    <property type="entry name" value="P-loop_NTPase"/>
</dbReference>